<protein>
    <submittedName>
        <fullName evidence="5">Transcription antitermination factor NusG</fullName>
    </submittedName>
</protein>
<evidence type="ECO:0000256" key="2">
    <source>
        <dbReference type="ARBA" id="ARBA00023015"/>
    </source>
</evidence>
<keyword evidence="1" id="KW-0889">Transcription antitermination</keyword>
<sequence length="157" mass="17942">MKWFVLYTKSRFEKKVADRLRNIGYEVYCPLVERSSKWSDRTKIVTDPLFKSYVFVRHASNPKTEVMNVPGVVQYLYWLGKPAIVKQHEIDTIEEWLNMGEVEDCMITSMSPGDRIKVKKGLLKGKDGVIKEINGDSVKLILSSLGCTVVIKTLSLV</sequence>
<dbReference type="RefSeq" id="WP_092543547.1">
    <property type="nucleotide sequence ID" value="NZ_FOKV01000006.1"/>
</dbReference>
<evidence type="ECO:0000313" key="5">
    <source>
        <dbReference type="EMBL" id="SFC63704.1"/>
    </source>
</evidence>
<dbReference type="SUPFAM" id="SSF82679">
    <property type="entry name" value="N-utilization substance G protein NusG, N-terminal domain"/>
    <property type="match status" value="1"/>
</dbReference>
<gene>
    <name evidence="5" type="ORF">SAMN04487907_106141</name>
</gene>
<dbReference type="Pfam" id="PF02357">
    <property type="entry name" value="NusG"/>
    <property type="match status" value="1"/>
</dbReference>
<keyword evidence="6" id="KW-1185">Reference proteome</keyword>
<accession>A0A1I1KS87</accession>
<dbReference type="GO" id="GO:0006354">
    <property type="term" value="P:DNA-templated transcription elongation"/>
    <property type="evidence" value="ECO:0007669"/>
    <property type="project" value="InterPro"/>
</dbReference>
<proteinExistence type="predicted"/>
<dbReference type="InterPro" id="IPR036735">
    <property type="entry name" value="NGN_dom_sf"/>
</dbReference>
<dbReference type="AlphaFoldDB" id="A0A1I1KS87"/>
<dbReference type="OrthoDB" id="9796143at2"/>
<dbReference type="EMBL" id="FOKV01000006">
    <property type="protein sequence ID" value="SFC63704.1"/>
    <property type="molecule type" value="Genomic_DNA"/>
</dbReference>
<evidence type="ECO:0000313" key="6">
    <source>
        <dbReference type="Proteomes" id="UP000199438"/>
    </source>
</evidence>
<dbReference type="GO" id="GO:0031564">
    <property type="term" value="P:transcription antitermination"/>
    <property type="evidence" value="ECO:0007669"/>
    <property type="project" value="UniProtKB-KW"/>
</dbReference>
<organism evidence="5 6">
    <name type="scientific">Zunongwangia mangrovi</name>
    <dbReference type="NCBI Taxonomy" id="1334022"/>
    <lineage>
        <taxon>Bacteria</taxon>
        <taxon>Pseudomonadati</taxon>
        <taxon>Bacteroidota</taxon>
        <taxon>Flavobacteriia</taxon>
        <taxon>Flavobacteriales</taxon>
        <taxon>Flavobacteriaceae</taxon>
        <taxon>Zunongwangia</taxon>
    </lineage>
</organism>
<dbReference type="NCBIfam" id="NF033644">
    <property type="entry name" value="antiterm_UpxY"/>
    <property type="match status" value="1"/>
</dbReference>
<keyword evidence="3" id="KW-0804">Transcription</keyword>
<keyword evidence="2" id="KW-0805">Transcription regulation</keyword>
<dbReference type="InterPro" id="IPR043425">
    <property type="entry name" value="NusG-like"/>
</dbReference>
<dbReference type="PANTHER" id="PTHR30265">
    <property type="entry name" value="RHO-INTERACTING TRANSCRIPTION TERMINATION FACTOR NUSG"/>
    <property type="match status" value="1"/>
</dbReference>
<dbReference type="Gene3D" id="3.30.70.940">
    <property type="entry name" value="NusG, N-terminal domain"/>
    <property type="match status" value="1"/>
</dbReference>
<dbReference type="Proteomes" id="UP000199438">
    <property type="component" value="Unassembled WGS sequence"/>
</dbReference>
<dbReference type="STRING" id="1334022.SAMN04487907_106141"/>
<name>A0A1I1KS87_9FLAO</name>
<reference evidence="6" key="1">
    <citation type="submission" date="2016-10" db="EMBL/GenBank/DDBJ databases">
        <authorList>
            <person name="Varghese N."/>
            <person name="Submissions S."/>
        </authorList>
    </citation>
    <scope>NUCLEOTIDE SEQUENCE [LARGE SCALE GENOMIC DNA]</scope>
    <source>
        <strain evidence="6">DSM 24499</strain>
    </source>
</reference>
<evidence type="ECO:0000259" key="4">
    <source>
        <dbReference type="Pfam" id="PF02357"/>
    </source>
</evidence>
<dbReference type="PANTHER" id="PTHR30265:SF4">
    <property type="entry name" value="KOW MOTIF FAMILY PROTEIN, EXPRESSED"/>
    <property type="match status" value="1"/>
</dbReference>
<evidence type="ECO:0000256" key="3">
    <source>
        <dbReference type="ARBA" id="ARBA00023163"/>
    </source>
</evidence>
<dbReference type="InterPro" id="IPR006645">
    <property type="entry name" value="NGN-like_dom"/>
</dbReference>
<evidence type="ECO:0000256" key="1">
    <source>
        <dbReference type="ARBA" id="ARBA00022814"/>
    </source>
</evidence>
<feature type="domain" description="NusG-like N-terminal" evidence="4">
    <location>
        <begin position="1"/>
        <end position="93"/>
    </location>
</feature>
<dbReference type="CDD" id="cd09895">
    <property type="entry name" value="NGN_SP_UpxY"/>
    <property type="match status" value="1"/>
</dbReference>